<dbReference type="AlphaFoldDB" id="A0A1B6LL29"/>
<name>A0A1B6LL29_9HEMI</name>
<protein>
    <submittedName>
        <fullName evidence="2">Uncharacterized protein</fullName>
    </submittedName>
</protein>
<feature type="transmembrane region" description="Helical" evidence="1">
    <location>
        <begin position="88"/>
        <end position="110"/>
    </location>
</feature>
<reference evidence="2" key="1">
    <citation type="submission" date="2015-11" db="EMBL/GenBank/DDBJ databases">
        <title>De novo transcriptome assembly of four potential Pierce s Disease insect vectors from Arizona vineyards.</title>
        <authorList>
            <person name="Tassone E.E."/>
        </authorList>
    </citation>
    <scope>NUCLEOTIDE SEQUENCE</scope>
</reference>
<evidence type="ECO:0000256" key="1">
    <source>
        <dbReference type="SAM" id="Phobius"/>
    </source>
</evidence>
<feature type="non-terminal residue" evidence="2">
    <location>
        <position position="1"/>
    </location>
</feature>
<evidence type="ECO:0000313" key="2">
    <source>
        <dbReference type="EMBL" id="JAT24415.1"/>
    </source>
</evidence>
<dbReference type="Gene3D" id="1.20.1070.10">
    <property type="entry name" value="Rhodopsin 7-helix transmembrane proteins"/>
    <property type="match status" value="1"/>
</dbReference>
<organism evidence="2">
    <name type="scientific">Graphocephala atropunctata</name>
    <dbReference type="NCBI Taxonomy" id="36148"/>
    <lineage>
        <taxon>Eukaryota</taxon>
        <taxon>Metazoa</taxon>
        <taxon>Ecdysozoa</taxon>
        <taxon>Arthropoda</taxon>
        <taxon>Hexapoda</taxon>
        <taxon>Insecta</taxon>
        <taxon>Pterygota</taxon>
        <taxon>Neoptera</taxon>
        <taxon>Paraneoptera</taxon>
        <taxon>Hemiptera</taxon>
        <taxon>Auchenorrhyncha</taxon>
        <taxon>Membracoidea</taxon>
        <taxon>Cicadellidae</taxon>
        <taxon>Cicadellinae</taxon>
        <taxon>Cicadellini</taxon>
        <taxon>Graphocephala</taxon>
    </lineage>
</organism>
<proteinExistence type="predicted"/>
<sequence>LTSLYIFFIVPVALGELANLVRCLRTLRHLNRCQRESRALQGSDNRCHNSREIHWSSIYLKVCLVMGINYILGSVLVLISWTSRTADYFRYAAETLLHMRGAEVFFIFVLKKKNFKQLLQKVPLLKSQSTQISRITPSSNNNSV</sequence>
<dbReference type="GO" id="GO:0008528">
    <property type="term" value="F:G protein-coupled peptide receptor activity"/>
    <property type="evidence" value="ECO:0007669"/>
    <property type="project" value="TreeGrafter"/>
</dbReference>
<dbReference type="EMBL" id="GEBQ01015562">
    <property type="protein sequence ID" value="JAT24415.1"/>
    <property type="molecule type" value="Transcribed_RNA"/>
</dbReference>
<accession>A0A1B6LL29</accession>
<dbReference type="PANTHER" id="PTHR47154">
    <property type="entry name" value="G-PROTEIN COUPLED RECEPTOR MTH-RELATED"/>
    <property type="match status" value="1"/>
</dbReference>
<keyword evidence="1" id="KW-0812">Transmembrane</keyword>
<keyword evidence="1" id="KW-0472">Membrane</keyword>
<keyword evidence="1" id="KW-1133">Transmembrane helix</keyword>
<gene>
    <name evidence="2" type="ORF">g.54627</name>
</gene>
<dbReference type="PANTHER" id="PTHR47154:SF2">
    <property type="entry name" value="G-PROTEIN COUPLED RECEPTOR MTH-RELATED"/>
    <property type="match status" value="1"/>
</dbReference>
<feature type="transmembrane region" description="Helical" evidence="1">
    <location>
        <begin position="6"/>
        <end position="24"/>
    </location>
</feature>
<dbReference type="InterPro" id="IPR051384">
    <property type="entry name" value="Mth_GPCR"/>
</dbReference>
<dbReference type="GO" id="GO:0005886">
    <property type="term" value="C:plasma membrane"/>
    <property type="evidence" value="ECO:0007669"/>
    <property type="project" value="TreeGrafter"/>
</dbReference>
<feature type="transmembrane region" description="Helical" evidence="1">
    <location>
        <begin position="58"/>
        <end position="82"/>
    </location>
</feature>